<dbReference type="EMBL" id="JACXZA010000013">
    <property type="protein sequence ID" value="MBD3922919.1"/>
    <property type="molecule type" value="Genomic_DNA"/>
</dbReference>
<evidence type="ECO:0000313" key="2">
    <source>
        <dbReference type="EMBL" id="MBD3922919.1"/>
    </source>
</evidence>
<organism evidence="2 3">
    <name type="scientific">Paenibacillus terricola</name>
    <dbReference type="NCBI Taxonomy" id="2763503"/>
    <lineage>
        <taxon>Bacteria</taxon>
        <taxon>Bacillati</taxon>
        <taxon>Bacillota</taxon>
        <taxon>Bacilli</taxon>
        <taxon>Bacillales</taxon>
        <taxon>Paenibacillaceae</taxon>
        <taxon>Paenibacillus</taxon>
    </lineage>
</organism>
<keyword evidence="3" id="KW-1185">Reference proteome</keyword>
<dbReference type="InterPro" id="IPR002798">
    <property type="entry name" value="SpoIIM-like"/>
</dbReference>
<feature type="transmembrane region" description="Helical" evidence="1">
    <location>
        <begin position="175"/>
        <end position="196"/>
    </location>
</feature>
<dbReference type="RefSeq" id="WP_191207209.1">
    <property type="nucleotide sequence ID" value="NZ_JACXZA010000013.1"/>
</dbReference>
<protein>
    <submittedName>
        <fullName evidence="2">Stage II sporulation protein M</fullName>
    </submittedName>
</protein>
<evidence type="ECO:0000313" key="3">
    <source>
        <dbReference type="Proteomes" id="UP000609346"/>
    </source>
</evidence>
<gene>
    <name evidence="2" type="ORF">H8B09_29695</name>
</gene>
<dbReference type="Pfam" id="PF01944">
    <property type="entry name" value="SpoIIM"/>
    <property type="match status" value="1"/>
</dbReference>
<evidence type="ECO:0000256" key="1">
    <source>
        <dbReference type="SAM" id="Phobius"/>
    </source>
</evidence>
<feature type="transmembrane region" description="Helical" evidence="1">
    <location>
        <begin position="127"/>
        <end position="146"/>
    </location>
</feature>
<keyword evidence="1" id="KW-0812">Transmembrane</keyword>
<keyword evidence="1" id="KW-0472">Membrane</keyword>
<feature type="transmembrane region" description="Helical" evidence="1">
    <location>
        <begin position="55"/>
        <end position="73"/>
    </location>
</feature>
<name>A0ABR8N7T9_9BACL</name>
<dbReference type="PANTHER" id="PTHR35337">
    <property type="entry name" value="SLR1478 PROTEIN"/>
    <property type="match status" value="1"/>
</dbReference>
<sequence>MFRNFGWAAHFRMMRTYFGISAVLFVAGIVAGITATGFSDFLDNQLEGIKKLSDIVNQSSNPTLMAIIIIFLNNAVKAGLVIYFGFLFGVYPAFFMVMNGMVIGYLMHKYYVEHGASTMFEILVKGILPHGIIEIPIIIIAAAYGLRSGNIAFRWLGCLFNPSKAKAMAQETERYVITTLPVLLGIVLLLLVASLIESTITPYLLQK</sequence>
<dbReference type="PANTHER" id="PTHR35337:SF1">
    <property type="entry name" value="SLR1478 PROTEIN"/>
    <property type="match status" value="1"/>
</dbReference>
<proteinExistence type="predicted"/>
<comment type="caution">
    <text evidence="2">The sequence shown here is derived from an EMBL/GenBank/DDBJ whole genome shotgun (WGS) entry which is preliminary data.</text>
</comment>
<keyword evidence="1" id="KW-1133">Transmembrane helix</keyword>
<dbReference type="Proteomes" id="UP000609346">
    <property type="component" value="Unassembled WGS sequence"/>
</dbReference>
<accession>A0ABR8N7T9</accession>
<reference evidence="2 3" key="1">
    <citation type="submission" date="2020-09" db="EMBL/GenBank/DDBJ databases">
        <title>Paenibacillus sp. strain PR3 16S rRNA gene Genome sequencing and assembly.</title>
        <authorList>
            <person name="Kim J."/>
        </authorList>
    </citation>
    <scope>NUCLEOTIDE SEQUENCE [LARGE SCALE GENOMIC DNA]</scope>
    <source>
        <strain evidence="2 3">PR3</strain>
    </source>
</reference>
<feature type="transmembrane region" description="Helical" evidence="1">
    <location>
        <begin position="80"/>
        <end position="107"/>
    </location>
</feature>